<reference evidence="1" key="2">
    <citation type="submission" date="2015-07" db="EMBL/GenBank/DDBJ databases">
        <authorList>
            <person name="Noorani M."/>
        </authorList>
    </citation>
    <scope>NUCLEOTIDE SEQUENCE</scope>
    <source>
        <strain evidence="1">Yugu1</strain>
    </source>
</reference>
<proteinExistence type="predicted"/>
<accession>A0A368SFP8</accession>
<dbReference type="OrthoDB" id="684036at2759"/>
<dbReference type="EMBL" id="CM003536">
    <property type="protein sequence ID" value="RCV41174.1"/>
    <property type="molecule type" value="Genomic_DNA"/>
</dbReference>
<sequence length="79" mass="9161">FADWWRKSYKKVGKAQRKGFNSTVILGAWTLWNHRNKGVFDGAALSLQAAHQFFKDELRLWGLAGAKKIQDLFQERVHS</sequence>
<feature type="non-terminal residue" evidence="1">
    <location>
        <position position="1"/>
    </location>
</feature>
<organism evidence="1">
    <name type="scientific">Setaria italica</name>
    <name type="common">Foxtail millet</name>
    <name type="synonym">Panicum italicum</name>
    <dbReference type="NCBI Taxonomy" id="4555"/>
    <lineage>
        <taxon>Eukaryota</taxon>
        <taxon>Viridiplantae</taxon>
        <taxon>Streptophyta</taxon>
        <taxon>Embryophyta</taxon>
        <taxon>Tracheophyta</taxon>
        <taxon>Spermatophyta</taxon>
        <taxon>Magnoliopsida</taxon>
        <taxon>Liliopsida</taxon>
        <taxon>Poales</taxon>
        <taxon>Poaceae</taxon>
        <taxon>PACMAD clade</taxon>
        <taxon>Panicoideae</taxon>
        <taxon>Panicodae</taxon>
        <taxon>Paniceae</taxon>
        <taxon>Cenchrinae</taxon>
        <taxon>Setaria</taxon>
    </lineage>
</organism>
<name>A0A368SFP8_SETIT</name>
<protein>
    <submittedName>
        <fullName evidence="1">Uncharacterized protein</fullName>
    </submittedName>
</protein>
<evidence type="ECO:0000313" key="1">
    <source>
        <dbReference type="EMBL" id="RCV41174.1"/>
    </source>
</evidence>
<reference evidence="1" key="1">
    <citation type="journal article" date="2012" name="Nat. Biotechnol.">
        <title>Reference genome sequence of the model plant Setaria.</title>
        <authorList>
            <person name="Bennetzen J.L."/>
            <person name="Schmutz J."/>
            <person name="Wang H."/>
            <person name="Percifield R."/>
            <person name="Hawkins J."/>
            <person name="Pontaroli A.C."/>
            <person name="Estep M."/>
            <person name="Feng L."/>
            <person name="Vaughn J.N."/>
            <person name="Grimwood J."/>
            <person name="Jenkins J."/>
            <person name="Barry K."/>
            <person name="Lindquist E."/>
            <person name="Hellsten U."/>
            <person name="Deshpande S."/>
            <person name="Wang X."/>
            <person name="Wu X."/>
            <person name="Mitros T."/>
            <person name="Triplett J."/>
            <person name="Yang X."/>
            <person name="Ye C.Y."/>
            <person name="Mauro-Herrera M."/>
            <person name="Wang L."/>
            <person name="Li P."/>
            <person name="Sharma M."/>
            <person name="Sharma R."/>
            <person name="Ronald P.C."/>
            <person name="Panaud O."/>
            <person name="Kellogg E.A."/>
            <person name="Brutnell T.P."/>
            <person name="Doust A.N."/>
            <person name="Tuskan G.A."/>
            <person name="Rokhsar D."/>
            <person name="Devos K.M."/>
        </authorList>
    </citation>
    <scope>NUCLEOTIDE SEQUENCE [LARGE SCALE GENOMIC DNA]</scope>
    <source>
        <strain evidence="1">Yugu1</strain>
    </source>
</reference>
<gene>
    <name evidence="1" type="ORF">SETIT_9G114300v2</name>
</gene>
<dbReference type="AlphaFoldDB" id="A0A368SFP8"/>